<feature type="compositionally biased region" description="Polar residues" evidence="1">
    <location>
        <begin position="111"/>
        <end position="122"/>
    </location>
</feature>
<proteinExistence type="predicted"/>
<dbReference type="EMBL" id="NDIQ01000001">
    <property type="protein sequence ID" value="PRT53060.1"/>
    <property type="molecule type" value="Genomic_DNA"/>
</dbReference>
<evidence type="ECO:0000313" key="2">
    <source>
        <dbReference type="EMBL" id="PRT53060.1"/>
    </source>
</evidence>
<name>A0A2T0FDL6_9ASCO</name>
<gene>
    <name evidence="2" type="ORF">B9G98_00680</name>
</gene>
<dbReference type="Proteomes" id="UP000238350">
    <property type="component" value="Unassembled WGS sequence"/>
</dbReference>
<dbReference type="RefSeq" id="XP_024663006.1">
    <property type="nucleotide sequence ID" value="XM_024807238.1"/>
</dbReference>
<feature type="region of interest" description="Disordered" evidence="1">
    <location>
        <begin position="110"/>
        <end position="176"/>
    </location>
</feature>
<accession>A0A2T0FDL6</accession>
<dbReference type="AlphaFoldDB" id="A0A2T0FDL6"/>
<protein>
    <submittedName>
        <fullName evidence="2">Uncharacterized protein</fullName>
    </submittedName>
</protein>
<evidence type="ECO:0000256" key="1">
    <source>
        <dbReference type="SAM" id="MobiDB-lite"/>
    </source>
</evidence>
<sequence>MSRRSIFGRSRKHHTIPYSTDVDTNVTHWRLESVQYKGSNDQGSEEERPVRDFAYTAWVTVDDFKPLDDGEGTIEFVTSANVDMAMSVDNGLSAIDIRGAVGGEAIPGISSGYSSKPQSSVEPESKEVSTILETSVEPVSIDPTDASENASMVGPSEPVSESETPAKTEDVEMQDA</sequence>
<keyword evidence="3" id="KW-1185">Reference proteome</keyword>
<reference evidence="2 3" key="1">
    <citation type="submission" date="2017-04" db="EMBL/GenBank/DDBJ databases">
        <title>Genome sequencing of [Candida] sorbophila.</title>
        <authorList>
            <person name="Ahn J.O."/>
        </authorList>
    </citation>
    <scope>NUCLEOTIDE SEQUENCE [LARGE SCALE GENOMIC DNA]</scope>
    <source>
        <strain evidence="2 3">DS02</strain>
    </source>
</reference>
<dbReference type="OrthoDB" id="4063132at2759"/>
<comment type="caution">
    <text evidence="2">The sequence shown here is derived from an EMBL/GenBank/DDBJ whole genome shotgun (WGS) entry which is preliminary data.</text>
</comment>
<organism evidence="2 3">
    <name type="scientific">Wickerhamiella sorbophila</name>
    <dbReference type="NCBI Taxonomy" id="45607"/>
    <lineage>
        <taxon>Eukaryota</taxon>
        <taxon>Fungi</taxon>
        <taxon>Dikarya</taxon>
        <taxon>Ascomycota</taxon>
        <taxon>Saccharomycotina</taxon>
        <taxon>Dipodascomycetes</taxon>
        <taxon>Dipodascales</taxon>
        <taxon>Trichomonascaceae</taxon>
        <taxon>Wickerhamiella</taxon>
    </lineage>
</organism>
<dbReference type="GeneID" id="36514429"/>
<evidence type="ECO:0000313" key="3">
    <source>
        <dbReference type="Proteomes" id="UP000238350"/>
    </source>
</evidence>